<protein>
    <recommendedName>
        <fullName evidence="4">DNA polymerase III subunit alpha</fullName>
        <ecNumber evidence="3">2.7.7.7</ecNumber>
    </recommendedName>
</protein>
<dbReference type="GO" id="GO:0003887">
    <property type="term" value="F:DNA-directed DNA polymerase activity"/>
    <property type="evidence" value="ECO:0007669"/>
    <property type="project" value="UniProtKB-KW"/>
</dbReference>
<evidence type="ECO:0000256" key="9">
    <source>
        <dbReference type="ARBA" id="ARBA00025611"/>
    </source>
</evidence>
<sequence>MTGSVPFAHLHVHTEYSLLDGANRIKPLIARVKELGMEHIAITDHGNMFGIMEFYKACKGEGINPVIGCEVYVAPRDRHEQYEVDGTRYYHLILLAENNEGYRNLVQLVSRANTEGMYYKPRVDKELLRKYSKGLICLSACIAGEVPAWIIRGDMFRAEKVLQEYLEIFGRENFFIELQNHGMPEEKKAMAGLLELAKKYQLGLVATNDAHYLKREDSEFHEILLCIQTGRTLDDPGRMRFASDDFYLKTPEEMQGLFSEYPEALANTVKIAERCHVEFDFEHRHLPNFPLPDGMTDEAYLRQLCEKYLPERYENITQEVQERLDYELGVIHSMGFDSYFLIVWDFINYARSVNIPVGPGRGSAAGSIVAYALGITDLDPLQYDLLFERFLNPERVTMPDIDIDFCYVRREEVIDYVKQRYGEDHVSQIITFGTLKAKNAIRDVARAMGMSYAEGDRVSKLIPSGPKVTLQAALDSVDEFRKLYEEDVSVQRLVDMAKRVEGLRRNCGKHAAGIVIARNPITDYMPIMIADGALVTQFEKDLVEELGLLKMDFLGLRTLTVLDDAVKNIKKNHGVDVDLRRLPHTDEKTCRMLCDGGTGAVFQMESAGMTRIMRDLKPEGFTDLIPLVALYRPGPLGSGMVDDFIDGRHGEKKVEYLHPLLEPILRETFGVVLYQEQVMQIVQVLAGFSLGQADLLRRAMGKKKAAILMAQKENFLQGTRQKGIDDSLAERIFELLEHFADYGFNKSHSAAYAWVAWQTAYLKANYPADFMAAMLTSVMDNTDKVSQYIEQCKRMGIKILPPDINASQVNFSVDKGAIRFGLAAIKNVGEAALSVMMAEREKGGSFLSLMDFCSRVDFHAVNKRSVENFIRCGCFDSLGTKRAQLLAVFPSVSEAAAMVQRDRANGQMGLFDAEEVRQVAEIKLPDIPEAEPEVLIGWEKEITGFYITGHPLDKYQAKLAGLTPVSKVMEGQVPDGSKVRLGGIVVECIRRTTKKGDMMCFLRLEDYTNTIRVVVFPKVFYSRINLSEQDRRIVVFGKVDFSDDERDKIQLIAEDIISLEDYQPDYYIALRPEQEKPEIFDSLRRIFQKHHGSRVVYMYFYGSKKLIKNEKRYWLDGSAEAEAEIRKLLGEGSLKSR</sequence>
<dbReference type="SUPFAM" id="SSF89550">
    <property type="entry name" value="PHP domain-like"/>
    <property type="match status" value="1"/>
</dbReference>
<evidence type="ECO:0000256" key="6">
    <source>
        <dbReference type="ARBA" id="ARBA00022695"/>
    </source>
</evidence>
<evidence type="ECO:0000256" key="8">
    <source>
        <dbReference type="ARBA" id="ARBA00022932"/>
    </source>
</evidence>
<evidence type="ECO:0000313" key="12">
    <source>
        <dbReference type="EMBL" id="MSU09776.1"/>
    </source>
</evidence>
<dbReference type="NCBIfam" id="NF005298">
    <property type="entry name" value="PRK06826.1"/>
    <property type="match status" value="1"/>
</dbReference>
<evidence type="ECO:0000313" key="13">
    <source>
        <dbReference type="Proteomes" id="UP000433181"/>
    </source>
</evidence>
<evidence type="ECO:0000256" key="3">
    <source>
        <dbReference type="ARBA" id="ARBA00012417"/>
    </source>
</evidence>
<dbReference type="PANTHER" id="PTHR32294:SF0">
    <property type="entry name" value="DNA POLYMERASE III SUBUNIT ALPHA"/>
    <property type="match status" value="1"/>
</dbReference>
<reference evidence="12 13" key="1">
    <citation type="submission" date="2019-08" db="EMBL/GenBank/DDBJ databases">
        <title>In-depth cultivation of the pig gut microbiome towards novel bacterial diversity and tailored functional studies.</title>
        <authorList>
            <person name="Wylensek D."/>
            <person name="Hitch T.C.A."/>
            <person name="Clavel T."/>
        </authorList>
    </citation>
    <scope>NUCLEOTIDE SEQUENCE [LARGE SCALE GENOMIC DNA]</scope>
    <source>
        <strain evidence="12 13">WCA-693-APC-5D-A</strain>
    </source>
</reference>
<evidence type="ECO:0000259" key="11">
    <source>
        <dbReference type="SMART" id="SM00481"/>
    </source>
</evidence>
<evidence type="ECO:0000256" key="7">
    <source>
        <dbReference type="ARBA" id="ARBA00022705"/>
    </source>
</evidence>
<dbReference type="Pfam" id="PF01336">
    <property type="entry name" value="tRNA_anti-codon"/>
    <property type="match status" value="1"/>
</dbReference>
<dbReference type="CDD" id="cd04485">
    <property type="entry name" value="DnaE_OBF"/>
    <property type="match status" value="1"/>
</dbReference>
<dbReference type="GeneID" id="96779724"/>
<dbReference type="EC" id="2.7.7.7" evidence="3"/>
<dbReference type="InterPro" id="IPR041931">
    <property type="entry name" value="DNA_pol3_alpha_thumb_dom"/>
</dbReference>
<dbReference type="GO" id="GO:0008408">
    <property type="term" value="F:3'-5' exonuclease activity"/>
    <property type="evidence" value="ECO:0007669"/>
    <property type="project" value="InterPro"/>
</dbReference>
<comment type="function">
    <text evidence="9">DNA polymerase III is a complex, multichain enzyme responsible for most of the replicative synthesis in bacteria. This DNA polymerase also exhibits 3' to 5' exonuclease activity. The alpha chain is the DNA polymerase.</text>
</comment>
<comment type="similarity">
    <text evidence="2">Belongs to the DNA polymerase type-C family. DnaE subfamily.</text>
</comment>
<dbReference type="Gene3D" id="1.10.10.1600">
    <property type="entry name" value="Bacterial DNA polymerase III alpha subunit, thumb domain"/>
    <property type="match status" value="1"/>
</dbReference>
<dbReference type="InterPro" id="IPR040982">
    <property type="entry name" value="DNA_pol3_finger"/>
</dbReference>
<keyword evidence="5 12" id="KW-0808">Transferase</keyword>
<dbReference type="RefSeq" id="WP_154407934.1">
    <property type="nucleotide sequence ID" value="NZ_VUNR01000033.1"/>
</dbReference>
<feature type="domain" description="Polymerase/histidinol phosphatase N-terminal" evidence="11">
    <location>
        <begin position="8"/>
        <end position="75"/>
    </location>
</feature>
<evidence type="ECO:0000256" key="5">
    <source>
        <dbReference type="ARBA" id="ARBA00022679"/>
    </source>
</evidence>
<dbReference type="AlphaFoldDB" id="A0A6I2UM02"/>
<keyword evidence="8" id="KW-0239">DNA-directed DNA polymerase</keyword>
<dbReference type="Pfam" id="PF02811">
    <property type="entry name" value="PHP"/>
    <property type="match status" value="1"/>
</dbReference>
<dbReference type="EMBL" id="VUNR01000033">
    <property type="protein sequence ID" value="MSU09776.1"/>
    <property type="molecule type" value="Genomic_DNA"/>
</dbReference>
<dbReference type="InterPro" id="IPR011708">
    <property type="entry name" value="DNA_pol3_alpha_NTPase_dom"/>
</dbReference>
<dbReference type="NCBIfam" id="TIGR00594">
    <property type="entry name" value="polc"/>
    <property type="match status" value="1"/>
</dbReference>
<evidence type="ECO:0000256" key="2">
    <source>
        <dbReference type="ARBA" id="ARBA00009496"/>
    </source>
</evidence>
<dbReference type="Pfam" id="PF07733">
    <property type="entry name" value="DNA_pol3_alpha"/>
    <property type="match status" value="1"/>
</dbReference>
<comment type="catalytic activity">
    <reaction evidence="10">
        <text>DNA(n) + a 2'-deoxyribonucleoside 5'-triphosphate = DNA(n+1) + diphosphate</text>
        <dbReference type="Rhea" id="RHEA:22508"/>
        <dbReference type="Rhea" id="RHEA-COMP:17339"/>
        <dbReference type="Rhea" id="RHEA-COMP:17340"/>
        <dbReference type="ChEBI" id="CHEBI:33019"/>
        <dbReference type="ChEBI" id="CHEBI:61560"/>
        <dbReference type="ChEBI" id="CHEBI:173112"/>
        <dbReference type="EC" id="2.7.7.7"/>
    </reaction>
</comment>
<evidence type="ECO:0000256" key="10">
    <source>
        <dbReference type="ARBA" id="ARBA00049244"/>
    </source>
</evidence>
<keyword evidence="6 12" id="KW-0548">Nucleotidyltransferase</keyword>
<dbReference type="Proteomes" id="UP000433181">
    <property type="component" value="Unassembled WGS sequence"/>
</dbReference>
<dbReference type="CDD" id="cd12113">
    <property type="entry name" value="PHP_PolIIIA_DnaE3"/>
    <property type="match status" value="1"/>
</dbReference>
<comment type="caution">
    <text evidence="12">The sequence shown here is derived from an EMBL/GenBank/DDBJ whole genome shotgun (WGS) entry which is preliminary data.</text>
</comment>
<dbReference type="PANTHER" id="PTHR32294">
    <property type="entry name" value="DNA POLYMERASE III SUBUNIT ALPHA"/>
    <property type="match status" value="1"/>
</dbReference>
<dbReference type="Gene3D" id="3.20.20.140">
    <property type="entry name" value="Metal-dependent hydrolases"/>
    <property type="match status" value="1"/>
</dbReference>
<keyword evidence="13" id="KW-1185">Reference proteome</keyword>
<evidence type="ECO:0000256" key="1">
    <source>
        <dbReference type="ARBA" id="ARBA00004496"/>
    </source>
</evidence>
<dbReference type="SMART" id="SM00481">
    <property type="entry name" value="POLIIIAc"/>
    <property type="match status" value="1"/>
</dbReference>
<proteinExistence type="inferred from homology"/>
<dbReference type="InterPro" id="IPR016195">
    <property type="entry name" value="Pol/histidinol_Pase-like"/>
</dbReference>
<dbReference type="GO" id="GO:0005737">
    <property type="term" value="C:cytoplasm"/>
    <property type="evidence" value="ECO:0007669"/>
    <property type="project" value="UniProtKB-SubCell"/>
</dbReference>
<dbReference type="GO" id="GO:0006260">
    <property type="term" value="P:DNA replication"/>
    <property type="evidence" value="ECO:0007669"/>
    <property type="project" value="UniProtKB-KW"/>
</dbReference>
<comment type="subcellular location">
    <subcellularLocation>
        <location evidence="1">Cytoplasm</location>
    </subcellularLocation>
</comment>
<dbReference type="Pfam" id="PF14579">
    <property type="entry name" value="HHH_6"/>
    <property type="match status" value="1"/>
</dbReference>
<dbReference type="NCBIfam" id="NF004226">
    <property type="entry name" value="PRK05673.1"/>
    <property type="match status" value="1"/>
</dbReference>
<dbReference type="Gene3D" id="1.10.150.870">
    <property type="match status" value="1"/>
</dbReference>
<evidence type="ECO:0000256" key="4">
    <source>
        <dbReference type="ARBA" id="ARBA00019114"/>
    </source>
</evidence>
<dbReference type="Pfam" id="PF17657">
    <property type="entry name" value="DNA_pol3_finger"/>
    <property type="match status" value="1"/>
</dbReference>
<dbReference type="GO" id="GO:0003676">
    <property type="term" value="F:nucleic acid binding"/>
    <property type="evidence" value="ECO:0007669"/>
    <property type="project" value="InterPro"/>
</dbReference>
<dbReference type="InterPro" id="IPR029460">
    <property type="entry name" value="DNAPol_HHH"/>
</dbReference>
<organism evidence="12 13">
    <name type="scientific">Anaerovibrio slackiae</name>
    <dbReference type="NCBI Taxonomy" id="2652309"/>
    <lineage>
        <taxon>Bacteria</taxon>
        <taxon>Bacillati</taxon>
        <taxon>Bacillota</taxon>
        <taxon>Negativicutes</taxon>
        <taxon>Selenomonadales</taxon>
        <taxon>Selenomonadaceae</taxon>
        <taxon>Anaerovibrio</taxon>
    </lineage>
</organism>
<keyword evidence="7" id="KW-0235">DNA replication</keyword>
<dbReference type="InterPro" id="IPR004805">
    <property type="entry name" value="DnaE2/DnaE/PolC"/>
</dbReference>
<dbReference type="InterPro" id="IPR003141">
    <property type="entry name" value="Pol/His_phosphatase_N"/>
</dbReference>
<dbReference type="InterPro" id="IPR004013">
    <property type="entry name" value="PHP_dom"/>
</dbReference>
<accession>A0A6I2UM02</accession>
<dbReference type="InterPro" id="IPR004365">
    <property type="entry name" value="NA-bd_OB_tRNA"/>
</dbReference>
<name>A0A6I2UM02_9FIRM</name>
<gene>
    <name evidence="12" type="ORF">FYJ84_12400</name>
</gene>